<dbReference type="GO" id="GO:0004592">
    <property type="term" value="F:pantoate-beta-alanine ligase activity"/>
    <property type="evidence" value="ECO:0007669"/>
    <property type="project" value="UniProtKB-EC"/>
</dbReference>
<dbReference type="PANTHER" id="PTHR21299">
    <property type="entry name" value="CYTIDYLATE KINASE/PANTOATE-BETA-ALANINE LIGASE"/>
    <property type="match status" value="1"/>
</dbReference>
<comment type="similarity">
    <text evidence="2">Belongs to the pantothenate synthetase family.</text>
</comment>
<dbReference type="EC" id="6.3.2.1" evidence="3"/>
<proteinExistence type="inferred from homology"/>
<dbReference type="AlphaFoldDB" id="A0A6J6WMV2"/>
<keyword evidence="4" id="KW-0436">Ligase</keyword>
<dbReference type="UniPathway" id="UPA00028">
    <property type="reaction ID" value="UER00005"/>
</dbReference>
<evidence type="ECO:0000256" key="3">
    <source>
        <dbReference type="ARBA" id="ARBA00012219"/>
    </source>
</evidence>
<dbReference type="GO" id="GO:0015940">
    <property type="term" value="P:pantothenate biosynthetic process"/>
    <property type="evidence" value="ECO:0007669"/>
    <property type="project" value="UniProtKB-UniPathway"/>
</dbReference>
<dbReference type="Pfam" id="PF02569">
    <property type="entry name" value="Pantoate_ligase"/>
    <property type="match status" value="1"/>
</dbReference>
<dbReference type="Gene3D" id="3.30.1300.10">
    <property type="entry name" value="Pantoate-beta-alanine ligase, C-terminal domain"/>
    <property type="match status" value="1"/>
</dbReference>
<evidence type="ECO:0000256" key="1">
    <source>
        <dbReference type="ARBA" id="ARBA00004990"/>
    </source>
</evidence>
<dbReference type="NCBIfam" id="TIGR00125">
    <property type="entry name" value="cyt_tran_rel"/>
    <property type="match status" value="1"/>
</dbReference>
<keyword evidence="5" id="KW-0566">Pantothenate biosynthesis</keyword>
<accession>A0A6J6WMV2</accession>
<evidence type="ECO:0000256" key="2">
    <source>
        <dbReference type="ARBA" id="ARBA00009256"/>
    </source>
</evidence>
<dbReference type="GO" id="GO:0005524">
    <property type="term" value="F:ATP binding"/>
    <property type="evidence" value="ECO:0007669"/>
    <property type="project" value="UniProtKB-KW"/>
</dbReference>
<evidence type="ECO:0000256" key="7">
    <source>
        <dbReference type="ARBA" id="ARBA00022840"/>
    </source>
</evidence>
<dbReference type="SUPFAM" id="SSF52374">
    <property type="entry name" value="Nucleotidylyl transferase"/>
    <property type="match status" value="1"/>
</dbReference>
<dbReference type="InterPro" id="IPR014729">
    <property type="entry name" value="Rossmann-like_a/b/a_fold"/>
</dbReference>
<evidence type="ECO:0000256" key="6">
    <source>
        <dbReference type="ARBA" id="ARBA00022741"/>
    </source>
</evidence>
<dbReference type="NCBIfam" id="TIGR00018">
    <property type="entry name" value="panC"/>
    <property type="match status" value="1"/>
</dbReference>
<dbReference type="GO" id="GO:0005829">
    <property type="term" value="C:cytosol"/>
    <property type="evidence" value="ECO:0007669"/>
    <property type="project" value="TreeGrafter"/>
</dbReference>
<dbReference type="EMBL" id="CAFAAC010000024">
    <property type="protein sequence ID" value="CAB4784776.1"/>
    <property type="molecule type" value="Genomic_DNA"/>
</dbReference>
<sequence>MLITSNAQDFRASNLVFVPTMGALHEGHASLIQQARQLSDQVVVSIFVNPLQFENQSDLEKYPRTPEKDAEVAKNAGATILWMPDFKDVYPGEVMMVEPGPIGNILEGASRPAHFQGVLTVVKRLFDLVQPKSAIFGEKDFQQLFLIKEMVRKLQIPISIVAGKTIRDADGLAISSRNVRLSAHDRDNALVIFQALTAANEMESLSEIQETLIETLSSKPEFLLDYACVVDEKSFEFAGEESFSKRALVAGWVNGVRLIDNMPMKARVR</sequence>
<evidence type="ECO:0000256" key="4">
    <source>
        <dbReference type="ARBA" id="ARBA00022598"/>
    </source>
</evidence>
<dbReference type="Gene3D" id="3.40.50.620">
    <property type="entry name" value="HUPs"/>
    <property type="match status" value="1"/>
</dbReference>
<keyword evidence="6" id="KW-0547">Nucleotide-binding</keyword>
<reference evidence="9" key="1">
    <citation type="submission" date="2020-05" db="EMBL/GenBank/DDBJ databases">
        <authorList>
            <person name="Chiriac C."/>
            <person name="Salcher M."/>
            <person name="Ghai R."/>
            <person name="Kavagutti S V."/>
        </authorList>
    </citation>
    <scope>NUCLEOTIDE SEQUENCE</scope>
</reference>
<dbReference type="EMBL" id="CAFBPP010000013">
    <property type="protein sequence ID" value="CAB5015082.1"/>
    <property type="molecule type" value="Genomic_DNA"/>
</dbReference>
<dbReference type="PANTHER" id="PTHR21299:SF1">
    <property type="entry name" value="PANTOATE--BETA-ALANINE LIGASE"/>
    <property type="match status" value="1"/>
</dbReference>
<dbReference type="InterPro" id="IPR004821">
    <property type="entry name" value="Cyt_trans-like"/>
</dbReference>
<evidence type="ECO:0000256" key="8">
    <source>
        <dbReference type="ARBA" id="ARBA00048258"/>
    </source>
</evidence>
<dbReference type="InterPro" id="IPR042176">
    <property type="entry name" value="Pantoate_ligase_C"/>
</dbReference>
<dbReference type="EMBL" id="CAFBOP010000017">
    <property type="protein sequence ID" value="CAB4984571.1"/>
    <property type="molecule type" value="Genomic_DNA"/>
</dbReference>
<evidence type="ECO:0000313" key="10">
    <source>
        <dbReference type="EMBL" id="CAB4900459.1"/>
    </source>
</evidence>
<name>A0A6J6WMV2_9ZZZZ</name>
<organism evidence="9">
    <name type="scientific">freshwater metagenome</name>
    <dbReference type="NCBI Taxonomy" id="449393"/>
    <lineage>
        <taxon>unclassified sequences</taxon>
        <taxon>metagenomes</taxon>
        <taxon>ecological metagenomes</taxon>
    </lineage>
</organism>
<keyword evidence="7" id="KW-0067">ATP-binding</keyword>
<dbReference type="HAMAP" id="MF_00158">
    <property type="entry name" value="PanC"/>
    <property type="match status" value="1"/>
</dbReference>
<evidence type="ECO:0000313" key="11">
    <source>
        <dbReference type="EMBL" id="CAB4984571.1"/>
    </source>
</evidence>
<protein>
    <recommendedName>
        <fullName evidence="3">pantoate--beta-alanine ligase (AMP-forming)</fullName>
        <ecNumber evidence="3">6.3.2.1</ecNumber>
    </recommendedName>
</protein>
<evidence type="ECO:0000313" key="12">
    <source>
        <dbReference type="EMBL" id="CAB5015082.1"/>
    </source>
</evidence>
<dbReference type="EMBL" id="CAFBMN010000013">
    <property type="protein sequence ID" value="CAB4900459.1"/>
    <property type="molecule type" value="Genomic_DNA"/>
</dbReference>
<dbReference type="InterPro" id="IPR003721">
    <property type="entry name" value="Pantoate_ligase"/>
</dbReference>
<comment type="catalytic activity">
    <reaction evidence="8">
        <text>(R)-pantoate + beta-alanine + ATP = (R)-pantothenate + AMP + diphosphate + H(+)</text>
        <dbReference type="Rhea" id="RHEA:10912"/>
        <dbReference type="ChEBI" id="CHEBI:15378"/>
        <dbReference type="ChEBI" id="CHEBI:15980"/>
        <dbReference type="ChEBI" id="CHEBI:29032"/>
        <dbReference type="ChEBI" id="CHEBI:30616"/>
        <dbReference type="ChEBI" id="CHEBI:33019"/>
        <dbReference type="ChEBI" id="CHEBI:57966"/>
        <dbReference type="ChEBI" id="CHEBI:456215"/>
        <dbReference type="EC" id="6.3.2.1"/>
    </reaction>
</comment>
<evidence type="ECO:0000256" key="5">
    <source>
        <dbReference type="ARBA" id="ARBA00022655"/>
    </source>
</evidence>
<evidence type="ECO:0000313" key="9">
    <source>
        <dbReference type="EMBL" id="CAB4784776.1"/>
    </source>
</evidence>
<gene>
    <name evidence="9" type="ORF">UFOPK2967_00547</name>
    <name evidence="10" type="ORF">UFOPK3587_00446</name>
    <name evidence="11" type="ORF">UFOPK3984_00612</name>
    <name evidence="12" type="ORF">UFOPK4114_00489</name>
</gene>
<comment type="pathway">
    <text evidence="1">Cofactor biosynthesis; (R)-pantothenate biosynthesis; (R)-pantothenate from (R)-pantoate and beta-alanine: step 1/1.</text>
</comment>